<dbReference type="PANTHER" id="PTHR13774:SF32">
    <property type="entry name" value="ANTISENSE-ENHANCING SEQUENCE 1"/>
    <property type="match status" value="1"/>
</dbReference>
<dbReference type="NCBIfam" id="TIGR00654">
    <property type="entry name" value="PhzF_family"/>
    <property type="match status" value="1"/>
</dbReference>
<dbReference type="PIRSF" id="PIRSF016184">
    <property type="entry name" value="PhzC_PhzF"/>
    <property type="match status" value="1"/>
</dbReference>
<dbReference type="PANTHER" id="PTHR13774">
    <property type="entry name" value="PHENAZINE BIOSYNTHESIS PROTEIN"/>
    <property type="match status" value="1"/>
</dbReference>
<accession>A0A562N3P4</accession>
<keyword evidence="4" id="KW-1185">Reference proteome</keyword>
<gene>
    <name evidence="3" type="ORF">IQ26_05853</name>
</gene>
<protein>
    <submittedName>
        <fullName evidence="3">Trans-2,3-dihydro-3-hydroxyanthranilate isomerase</fullName>
    </submittedName>
</protein>
<dbReference type="Pfam" id="PF02567">
    <property type="entry name" value="PhzC-PhzF"/>
    <property type="match status" value="1"/>
</dbReference>
<reference evidence="3 4" key="1">
    <citation type="journal article" date="2015" name="Stand. Genomic Sci.">
        <title>Genomic Encyclopedia of Bacterial and Archaeal Type Strains, Phase III: the genomes of soil and plant-associated and newly described type strains.</title>
        <authorList>
            <person name="Whitman W.B."/>
            <person name="Woyke T."/>
            <person name="Klenk H.P."/>
            <person name="Zhou Y."/>
            <person name="Lilburn T.G."/>
            <person name="Beck B.J."/>
            <person name="De Vos P."/>
            <person name="Vandamme P."/>
            <person name="Eisen J.A."/>
            <person name="Garrity G."/>
            <person name="Hugenholtz P."/>
            <person name="Kyrpides N.C."/>
        </authorList>
    </citation>
    <scope>NUCLEOTIDE SEQUENCE [LARGE SCALE GENOMIC DNA]</scope>
    <source>
        <strain evidence="3 4">CGMCC 1.2546</strain>
    </source>
</reference>
<feature type="active site" evidence="2">
    <location>
        <position position="52"/>
    </location>
</feature>
<dbReference type="AlphaFoldDB" id="A0A562N3P4"/>
<dbReference type="Gene3D" id="3.10.310.10">
    <property type="entry name" value="Diaminopimelate Epimerase, Chain A, domain 1"/>
    <property type="match status" value="2"/>
</dbReference>
<dbReference type="EMBL" id="VLKT01000047">
    <property type="protein sequence ID" value="TWI26785.1"/>
    <property type="molecule type" value="Genomic_DNA"/>
</dbReference>
<evidence type="ECO:0000313" key="3">
    <source>
        <dbReference type="EMBL" id="TWI26785.1"/>
    </source>
</evidence>
<evidence type="ECO:0000256" key="2">
    <source>
        <dbReference type="PIRSR" id="PIRSR016184-1"/>
    </source>
</evidence>
<name>A0A562N3P4_9HYPH</name>
<dbReference type="RefSeq" id="WP_145721802.1">
    <property type="nucleotide sequence ID" value="NZ_BSPF01000033.1"/>
</dbReference>
<evidence type="ECO:0000313" key="4">
    <source>
        <dbReference type="Proteomes" id="UP000317122"/>
    </source>
</evidence>
<evidence type="ECO:0000256" key="1">
    <source>
        <dbReference type="ARBA" id="ARBA00008270"/>
    </source>
</evidence>
<comment type="similarity">
    <text evidence="1">Belongs to the PhzF family.</text>
</comment>
<organism evidence="3 4">
    <name type="scientific">Mesorhizobium tianshanense</name>
    <dbReference type="NCBI Taxonomy" id="39844"/>
    <lineage>
        <taxon>Bacteria</taxon>
        <taxon>Pseudomonadati</taxon>
        <taxon>Pseudomonadota</taxon>
        <taxon>Alphaproteobacteria</taxon>
        <taxon>Hyphomicrobiales</taxon>
        <taxon>Phyllobacteriaceae</taxon>
        <taxon>Mesorhizobium</taxon>
    </lineage>
</organism>
<dbReference type="SUPFAM" id="SSF54506">
    <property type="entry name" value="Diaminopimelate epimerase-like"/>
    <property type="match status" value="1"/>
</dbReference>
<dbReference type="OrthoDB" id="9788221at2"/>
<keyword evidence="3" id="KW-0413">Isomerase</keyword>
<dbReference type="GO" id="GO:0005737">
    <property type="term" value="C:cytoplasm"/>
    <property type="evidence" value="ECO:0007669"/>
    <property type="project" value="TreeGrafter"/>
</dbReference>
<dbReference type="GO" id="GO:0016853">
    <property type="term" value="F:isomerase activity"/>
    <property type="evidence" value="ECO:0007669"/>
    <property type="project" value="UniProtKB-KW"/>
</dbReference>
<proteinExistence type="inferred from homology"/>
<sequence>MEQPAHSLRRYVTADVFTDRPFQGNPVAVVLDAEGLSTEQMQAIAREFNYIESTFVLPAKDPAHTAQVRIFTPVREVPFAGHPNIGTAFVLGREFAKHGNQLNQMTFEEKAGLVAIDLTWKDAKLETAELVCPEPFSRRSQVTAEQASACLCLDPADIHTEEHPPQVVSVGLPFLAVELKTRDALRRARPDKAAYSKVFPLDGARSVYTYTLAEDPEQPDCDLQARMFTGFMAEDPACGSGTAAVSALQADLRKSDNLALRTRQGVDMGRPSTLLTRVTRSEGHDPVVQLSGQCVVVMEGVLTC</sequence>
<comment type="caution">
    <text evidence="3">The sequence shown here is derived from an EMBL/GenBank/DDBJ whole genome shotgun (WGS) entry which is preliminary data.</text>
</comment>
<dbReference type="Proteomes" id="UP000317122">
    <property type="component" value="Unassembled WGS sequence"/>
</dbReference>
<dbReference type="InterPro" id="IPR003719">
    <property type="entry name" value="Phenazine_PhzF-like"/>
</dbReference>